<comment type="caution">
    <text evidence="2">The sequence shown here is derived from an EMBL/GenBank/DDBJ whole genome shotgun (WGS) entry which is preliminary data.</text>
</comment>
<name>A0ABV3EDG8_9ACTN</name>
<feature type="region of interest" description="Disordered" evidence="1">
    <location>
        <begin position="55"/>
        <end position="170"/>
    </location>
</feature>
<keyword evidence="3" id="KW-1185">Reference proteome</keyword>
<reference evidence="2 3" key="1">
    <citation type="submission" date="2024-06" db="EMBL/GenBank/DDBJ databases">
        <title>The Natural Products Discovery Center: Release of the First 8490 Sequenced Strains for Exploring Actinobacteria Biosynthetic Diversity.</title>
        <authorList>
            <person name="Kalkreuter E."/>
            <person name="Kautsar S.A."/>
            <person name="Yang D."/>
            <person name="Bader C.D."/>
            <person name="Teijaro C.N."/>
            <person name="Fluegel L."/>
            <person name="Davis C.M."/>
            <person name="Simpson J.R."/>
            <person name="Lauterbach L."/>
            <person name="Steele A.D."/>
            <person name="Gui C."/>
            <person name="Meng S."/>
            <person name="Li G."/>
            <person name="Viehrig K."/>
            <person name="Ye F."/>
            <person name="Su P."/>
            <person name="Kiefer A.F."/>
            <person name="Nichols A."/>
            <person name="Cepeda A.J."/>
            <person name="Yan W."/>
            <person name="Fan B."/>
            <person name="Jiang Y."/>
            <person name="Adhikari A."/>
            <person name="Zheng C.-J."/>
            <person name="Schuster L."/>
            <person name="Cowan T.M."/>
            <person name="Smanski M.J."/>
            <person name="Chevrette M.G."/>
            <person name="De Carvalho L.P.S."/>
            <person name="Shen B."/>
        </authorList>
    </citation>
    <scope>NUCLEOTIDE SEQUENCE [LARGE SCALE GENOMIC DNA]</scope>
    <source>
        <strain evidence="2 3">NPDC048274</strain>
    </source>
</reference>
<organism evidence="2 3">
    <name type="scientific">Streptomyces griseoloalbus</name>
    <dbReference type="NCBI Taxonomy" id="67303"/>
    <lineage>
        <taxon>Bacteria</taxon>
        <taxon>Bacillati</taxon>
        <taxon>Actinomycetota</taxon>
        <taxon>Actinomycetes</taxon>
        <taxon>Kitasatosporales</taxon>
        <taxon>Streptomycetaceae</taxon>
        <taxon>Streptomyces</taxon>
    </lineage>
</organism>
<feature type="compositionally biased region" description="Pro residues" evidence="1">
    <location>
        <begin position="151"/>
        <end position="167"/>
    </location>
</feature>
<accession>A0ABV3EDG8</accession>
<proteinExistence type="predicted"/>
<dbReference type="EMBL" id="JBEZLS010000027">
    <property type="protein sequence ID" value="MEU9355190.1"/>
    <property type="molecule type" value="Genomic_DNA"/>
</dbReference>
<feature type="compositionally biased region" description="Basic residues" evidence="1">
    <location>
        <begin position="18"/>
        <end position="31"/>
    </location>
</feature>
<evidence type="ECO:0000313" key="2">
    <source>
        <dbReference type="EMBL" id="MEU9355190.1"/>
    </source>
</evidence>
<gene>
    <name evidence="2" type="ORF">AB0D65_30350</name>
</gene>
<feature type="compositionally biased region" description="Pro residues" evidence="1">
    <location>
        <begin position="106"/>
        <end position="119"/>
    </location>
</feature>
<feature type="region of interest" description="Disordered" evidence="1">
    <location>
        <begin position="180"/>
        <end position="199"/>
    </location>
</feature>
<dbReference type="Proteomes" id="UP001551582">
    <property type="component" value="Unassembled WGS sequence"/>
</dbReference>
<evidence type="ECO:0000313" key="3">
    <source>
        <dbReference type="Proteomes" id="UP001551582"/>
    </source>
</evidence>
<sequence length="199" mass="20054">MPPNTQPDEPPAATGRTPHSRGRHRKPRPRKALLAAGGLALAAGAVSLVRLTSAPDGGAEAAPRPVPHTGTTAHRTAPTTDTATPLTPEAGPSSPTALGDKNPTPLTTPEPPPRPPAPTTPQDTAATPPPPPSPPTSEPPHRPHAPHTTDAPPPAPDAPAPDKPAPDPASALCVPIIGLCVGDGPSLGIRESDWSNQSD</sequence>
<dbReference type="RefSeq" id="WP_359987792.1">
    <property type="nucleotide sequence ID" value="NZ_JBEZLS010000027.1"/>
</dbReference>
<feature type="compositionally biased region" description="Low complexity" evidence="1">
    <location>
        <begin position="67"/>
        <end position="90"/>
    </location>
</feature>
<feature type="compositionally biased region" description="Pro residues" evidence="1">
    <location>
        <begin position="1"/>
        <end position="10"/>
    </location>
</feature>
<feature type="compositionally biased region" description="Pro residues" evidence="1">
    <location>
        <begin position="127"/>
        <end position="138"/>
    </location>
</feature>
<protein>
    <submittedName>
        <fullName evidence="2">Uncharacterized protein</fullName>
    </submittedName>
</protein>
<evidence type="ECO:0000256" key="1">
    <source>
        <dbReference type="SAM" id="MobiDB-lite"/>
    </source>
</evidence>
<feature type="region of interest" description="Disordered" evidence="1">
    <location>
        <begin position="1"/>
        <end position="32"/>
    </location>
</feature>